<reference evidence="2" key="2">
    <citation type="submission" date="2015-01" db="EMBL/GenBank/DDBJ databases">
        <title>Evolutionary Origins and Diversification of the Mycorrhizal Mutualists.</title>
        <authorList>
            <consortium name="DOE Joint Genome Institute"/>
            <consortium name="Mycorrhizal Genomics Consortium"/>
            <person name="Kohler A."/>
            <person name="Kuo A."/>
            <person name="Nagy L.G."/>
            <person name="Floudas D."/>
            <person name="Copeland A."/>
            <person name="Barry K.W."/>
            <person name="Cichocki N."/>
            <person name="Veneault-Fourrey C."/>
            <person name="LaButti K."/>
            <person name="Lindquist E.A."/>
            <person name="Lipzen A."/>
            <person name="Lundell T."/>
            <person name="Morin E."/>
            <person name="Murat C."/>
            <person name="Riley R."/>
            <person name="Ohm R."/>
            <person name="Sun H."/>
            <person name="Tunlid A."/>
            <person name="Henrissat B."/>
            <person name="Grigoriev I.V."/>
            <person name="Hibbett D.S."/>
            <person name="Martin F."/>
        </authorList>
    </citation>
    <scope>NUCLEOTIDE SEQUENCE [LARGE SCALE GENOMIC DNA]</scope>
    <source>
        <strain evidence="2">MAFF 305830</strain>
    </source>
</reference>
<accession>A0A0C3AX42</accession>
<reference evidence="1 2" key="1">
    <citation type="submission" date="2014-04" db="EMBL/GenBank/DDBJ databases">
        <authorList>
            <consortium name="DOE Joint Genome Institute"/>
            <person name="Kuo A."/>
            <person name="Zuccaro A."/>
            <person name="Kohler A."/>
            <person name="Nagy L.G."/>
            <person name="Floudas D."/>
            <person name="Copeland A."/>
            <person name="Barry K.W."/>
            <person name="Cichocki N."/>
            <person name="Veneault-Fourrey C."/>
            <person name="LaButti K."/>
            <person name="Lindquist E.A."/>
            <person name="Lipzen A."/>
            <person name="Lundell T."/>
            <person name="Morin E."/>
            <person name="Murat C."/>
            <person name="Sun H."/>
            <person name="Tunlid A."/>
            <person name="Henrissat B."/>
            <person name="Grigoriev I.V."/>
            <person name="Hibbett D.S."/>
            <person name="Martin F."/>
            <person name="Nordberg H.P."/>
            <person name="Cantor M.N."/>
            <person name="Hua S.X."/>
        </authorList>
    </citation>
    <scope>NUCLEOTIDE SEQUENCE [LARGE SCALE GENOMIC DNA]</scope>
    <source>
        <strain evidence="1 2">MAFF 305830</strain>
    </source>
</reference>
<proteinExistence type="predicted"/>
<name>A0A0C3AX42_SERVB</name>
<keyword evidence="2" id="KW-1185">Reference proteome</keyword>
<dbReference type="AlphaFoldDB" id="A0A0C3AX42"/>
<dbReference type="HOGENOM" id="CLU_2851165_0_0_1"/>
<sequence>MFYPGWQGMPAPHYRLLPGLRTPRVHYDQRHLRVRFRLGYPLFRNRIFVPISGRHLRWRIVLTDS</sequence>
<dbReference type="EMBL" id="KN824323">
    <property type="protein sequence ID" value="KIM24554.1"/>
    <property type="molecule type" value="Genomic_DNA"/>
</dbReference>
<evidence type="ECO:0000313" key="1">
    <source>
        <dbReference type="EMBL" id="KIM24554.1"/>
    </source>
</evidence>
<evidence type="ECO:0000313" key="2">
    <source>
        <dbReference type="Proteomes" id="UP000054097"/>
    </source>
</evidence>
<organism evidence="1 2">
    <name type="scientific">Serendipita vermifera MAFF 305830</name>
    <dbReference type="NCBI Taxonomy" id="933852"/>
    <lineage>
        <taxon>Eukaryota</taxon>
        <taxon>Fungi</taxon>
        <taxon>Dikarya</taxon>
        <taxon>Basidiomycota</taxon>
        <taxon>Agaricomycotina</taxon>
        <taxon>Agaricomycetes</taxon>
        <taxon>Sebacinales</taxon>
        <taxon>Serendipitaceae</taxon>
        <taxon>Serendipita</taxon>
    </lineage>
</organism>
<gene>
    <name evidence="1" type="ORF">M408DRAFT_232699</name>
</gene>
<protein>
    <submittedName>
        <fullName evidence="1">Uncharacterized protein</fullName>
    </submittedName>
</protein>
<dbReference type="Proteomes" id="UP000054097">
    <property type="component" value="Unassembled WGS sequence"/>
</dbReference>